<protein>
    <submittedName>
        <fullName evidence="2">Uncharacterized protein</fullName>
    </submittedName>
</protein>
<gene>
    <name evidence="2" type="ORF">QO011_002328</name>
</gene>
<keyword evidence="1" id="KW-0472">Membrane</keyword>
<accession>A0ABU0J4X9</accession>
<keyword evidence="3" id="KW-1185">Reference proteome</keyword>
<reference evidence="2 3" key="1">
    <citation type="submission" date="2023-07" db="EMBL/GenBank/DDBJ databases">
        <title>Genomic Encyclopedia of Type Strains, Phase IV (KMG-IV): sequencing the most valuable type-strain genomes for metagenomic binning, comparative biology and taxonomic classification.</title>
        <authorList>
            <person name="Goeker M."/>
        </authorList>
    </citation>
    <scope>NUCLEOTIDE SEQUENCE [LARGE SCALE GENOMIC DNA]</scope>
    <source>
        <strain evidence="2 3">DSM 19619</strain>
    </source>
</reference>
<organism evidence="2 3">
    <name type="scientific">Labrys wisconsinensis</name>
    <dbReference type="NCBI Taxonomy" id="425677"/>
    <lineage>
        <taxon>Bacteria</taxon>
        <taxon>Pseudomonadati</taxon>
        <taxon>Pseudomonadota</taxon>
        <taxon>Alphaproteobacteria</taxon>
        <taxon>Hyphomicrobiales</taxon>
        <taxon>Xanthobacteraceae</taxon>
        <taxon>Labrys</taxon>
    </lineage>
</organism>
<sequence length="32" mass="3322">MLARFAEDAAALASMGVFLAMIAVWGGFVTGF</sequence>
<name>A0ABU0J4X9_9HYPH</name>
<evidence type="ECO:0000313" key="2">
    <source>
        <dbReference type="EMBL" id="MDQ0469317.1"/>
    </source>
</evidence>
<proteinExistence type="predicted"/>
<feature type="transmembrane region" description="Helical" evidence="1">
    <location>
        <begin position="9"/>
        <end position="28"/>
    </location>
</feature>
<dbReference type="Proteomes" id="UP001242480">
    <property type="component" value="Unassembled WGS sequence"/>
</dbReference>
<keyword evidence="1" id="KW-0812">Transmembrane</keyword>
<keyword evidence="1" id="KW-1133">Transmembrane helix</keyword>
<dbReference type="EMBL" id="JAUSVX010000003">
    <property type="protein sequence ID" value="MDQ0469317.1"/>
    <property type="molecule type" value="Genomic_DNA"/>
</dbReference>
<evidence type="ECO:0000313" key="3">
    <source>
        <dbReference type="Proteomes" id="UP001242480"/>
    </source>
</evidence>
<evidence type="ECO:0000256" key="1">
    <source>
        <dbReference type="SAM" id="Phobius"/>
    </source>
</evidence>
<comment type="caution">
    <text evidence="2">The sequence shown here is derived from an EMBL/GenBank/DDBJ whole genome shotgun (WGS) entry which is preliminary data.</text>
</comment>